<evidence type="ECO:0000256" key="2">
    <source>
        <dbReference type="SAM" id="Phobius"/>
    </source>
</evidence>
<dbReference type="GO" id="GO:0051285">
    <property type="term" value="C:cell cortex of cell tip"/>
    <property type="evidence" value="ECO:0007669"/>
    <property type="project" value="TreeGrafter"/>
</dbReference>
<dbReference type="AlphaFoldDB" id="A0A139IPE0"/>
<name>A0A139IPE0_9PEZI</name>
<keyword evidence="4" id="KW-1185">Reference proteome</keyword>
<evidence type="ECO:0000313" key="3">
    <source>
        <dbReference type="EMBL" id="KXT16545.1"/>
    </source>
</evidence>
<feature type="transmembrane region" description="Helical" evidence="2">
    <location>
        <begin position="350"/>
        <end position="369"/>
    </location>
</feature>
<feature type="transmembrane region" description="Helical" evidence="2">
    <location>
        <begin position="298"/>
        <end position="320"/>
    </location>
</feature>
<dbReference type="GO" id="GO:0031505">
    <property type="term" value="P:fungal-type cell wall organization"/>
    <property type="evidence" value="ECO:0007669"/>
    <property type="project" value="TreeGrafter"/>
</dbReference>
<feature type="transmembrane region" description="Helical" evidence="2">
    <location>
        <begin position="375"/>
        <end position="399"/>
    </location>
</feature>
<gene>
    <name evidence="3" type="ORF">AC579_6279</name>
</gene>
<feature type="region of interest" description="Disordered" evidence="1">
    <location>
        <begin position="570"/>
        <end position="638"/>
    </location>
</feature>
<keyword evidence="2" id="KW-0472">Membrane</keyword>
<comment type="caution">
    <text evidence="3">The sequence shown here is derived from an EMBL/GenBank/DDBJ whole genome shotgun (WGS) entry which is preliminary data.</text>
</comment>
<dbReference type="Proteomes" id="UP000073492">
    <property type="component" value="Unassembled WGS sequence"/>
</dbReference>
<dbReference type="GO" id="GO:0005886">
    <property type="term" value="C:plasma membrane"/>
    <property type="evidence" value="ECO:0007669"/>
    <property type="project" value="TreeGrafter"/>
</dbReference>
<keyword evidence="2" id="KW-1133">Transmembrane helix</keyword>
<reference evidence="3 4" key="1">
    <citation type="submission" date="2015-07" db="EMBL/GenBank/DDBJ databases">
        <title>Comparative genomics of the Sigatoka disease complex on banana suggests a link between parallel evolutionary changes in Pseudocercospora fijiensis and Pseudocercospora eumusae and increased virulence on the banana host.</title>
        <authorList>
            <person name="Chang T.-C."/>
            <person name="Salvucci A."/>
            <person name="Crous P.W."/>
            <person name="Stergiopoulos I."/>
        </authorList>
    </citation>
    <scope>NUCLEOTIDE SEQUENCE [LARGE SCALE GENOMIC DNA]</scope>
    <source>
        <strain evidence="3 4">CBS 116634</strain>
    </source>
</reference>
<dbReference type="PANTHER" id="PTHR28019">
    <property type="entry name" value="CELL MEMBRANE PROTEIN YLR413W-RELATED"/>
    <property type="match status" value="1"/>
</dbReference>
<evidence type="ECO:0000256" key="1">
    <source>
        <dbReference type="SAM" id="MobiDB-lite"/>
    </source>
</evidence>
<dbReference type="OrthoDB" id="4159154at2759"/>
<sequence length="825" mass="89897">MSKDSSRLLLASGFTATKPRHPAIVARHLFTATSSNPYGSTSFPTATMAGRHQFQPYAILPVLVTLTAFILSFLCVFAGNKPGMMDDYAVFTLNVSRIGQNAVNKIDEKIMGFNISKIVSKRSLPAHVEAFPTPVALAPRAEITLAPELDIALMARDIDSLVGDLTEGVASLKSEAGGKITSVQSAIGSKATAIASGVESGINSIEALAASKISSALNSAQTSVVEAINDTYMDFIEEMHLSDFYAIHLRTTCLGEYVMPNGTNVTIGVSAPPPNGTEKHIVACDQHSNLNPLIFIRMLYYISIICLGLALLLSIWSVISFSRKKVIANVIFILPALGFLALASVSSHGIAIGAAAVLNFLGDGIGIQANKGGKFIALTWATTILVLVNLGLWVLLFLVGEHLPGVKDRLQVREKEREMERESHELPRIRHLGTSGGEQEKRSSAPWPFADRRVLVLNHFRSPVFHVSPNFSFVLMSLVAAHGLEQSSLYGLVLGFTMTVLRKWRRHSQHRSSLLRVSHARSRSLATTDSKLATATSTSAFNSTTSHFCINTTITMQHSKIAELIGPVKASRKKGSANPSPSPSYISKSASRPTAAAEEPSPAARVATEKPSSRRGSGELSKSDIRDSTSAPVIAGEPSSGTRVANIAELLEQIFIFLDLTSYEGVRTLLVSQRTSRFFHATVNSTPSLQRALHFSNSNKRWSIKSNKPQRSSFFNNDRSIKLGDPFNSELAIDFAYEYAVEGTGGAIGITVVVRRTGKEWYTREGTESKLSPHFMRQSWRRMYLFEDLGLVVGTVKHEGLHEYEVKGYWKNPTLGEVFDLLYSV</sequence>
<evidence type="ECO:0008006" key="5">
    <source>
        <dbReference type="Google" id="ProtNLM"/>
    </source>
</evidence>
<feature type="compositionally biased region" description="Low complexity" evidence="1">
    <location>
        <begin position="583"/>
        <end position="606"/>
    </location>
</feature>
<dbReference type="InterPro" id="IPR052413">
    <property type="entry name" value="SUR7_domain"/>
</dbReference>
<dbReference type="PANTHER" id="PTHR28019:SF7">
    <property type="entry name" value="SUR7 PROTEIN"/>
    <property type="match status" value="1"/>
</dbReference>
<protein>
    <recommendedName>
        <fullName evidence="5">F-box domain-containing protein</fullName>
    </recommendedName>
</protein>
<dbReference type="EMBL" id="LFZO01000034">
    <property type="protein sequence ID" value="KXT16546.1"/>
    <property type="molecule type" value="Genomic_DNA"/>
</dbReference>
<keyword evidence="2" id="KW-0812">Transmembrane</keyword>
<organism evidence="3 4">
    <name type="scientific">Pseudocercospora musae</name>
    <dbReference type="NCBI Taxonomy" id="113226"/>
    <lineage>
        <taxon>Eukaryota</taxon>
        <taxon>Fungi</taxon>
        <taxon>Dikarya</taxon>
        <taxon>Ascomycota</taxon>
        <taxon>Pezizomycotina</taxon>
        <taxon>Dothideomycetes</taxon>
        <taxon>Dothideomycetidae</taxon>
        <taxon>Mycosphaerellales</taxon>
        <taxon>Mycosphaerellaceae</taxon>
        <taxon>Pseudocercospora</taxon>
    </lineage>
</organism>
<evidence type="ECO:0000313" key="4">
    <source>
        <dbReference type="Proteomes" id="UP000073492"/>
    </source>
</evidence>
<proteinExistence type="predicted"/>
<accession>A0A139IPE0</accession>
<dbReference type="EMBL" id="LFZO01000034">
    <property type="protein sequence ID" value="KXT16545.1"/>
    <property type="molecule type" value="Genomic_DNA"/>
</dbReference>
<feature type="transmembrane region" description="Helical" evidence="2">
    <location>
        <begin position="57"/>
        <end position="78"/>
    </location>
</feature>